<keyword evidence="1" id="KW-1133">Transmembrane helix</keyword>
<proteinExistence type="predicted"/>
<protein>
    <submittedName>
        <fullName evidence="2">Uncharacterized protein</fullName>
    </submittedName>
</protein>
<comment type="caution">
    <text evidence="2">The sequence shown here is derived from an EMBL/GenBank/DDBJ whole genome shotgun (WGS) entry which is preliminary data.</text>
</comment>
<evidence type="ECO:0000313" key="3">
    <source>
        <dbReference type="Proteomes" id="UP000219994"/>
    </source>
</evidence>
<reference evidence="3" key="1">
    <citation type="submission" date="2017-03" db="EMBL/GenBank/DDBJ databases">
        <authorList>
            <person name="Lund M.B."/>
        </authorList>
    </citation>
    <scope>NUCLEOTIDE SEQUENCE [LARGE SCALE GENOMIC DNA]</scope>
</reference>
<name>A0A2A6FSS3_9MICO</name>
<organism evidence="2 3">
    <name type="scientific">Candidatus Lumbricidiphila eiseniae</name>
    <dbReference type="NCBI Taxonomy" id="1969409"/>
    <lineage>
        <taxon>Bacteria</taxon>
        <taxon>Bacillati</taxon>
        <taxon>Actinomycetota</taxon>
        <taxon>Actinomycetes</taxon>
        <taxon>Micrococcales</taxon>
        <taxon>Microbacteriaceae</taxon>
        <taxon>Candidatus Lumbricidiphila</taxon>
    </lineage>
</organism>
<sequence>MGGEPTARSHRTRRLIVAVVCAIPAIMVWVLLRPAFTESGWVRTERADGEFRAGSVEQVTNMTCRDGLYNGAAVRFAWDPPVGGVAHKAYRWVVEGTLFEQPGQERTGFLPASAREIVFFVRDFGSTEAAIWDRTGSFSLYTLGPGDWESAAPRGGMINFRVYAPFWGLSMVNAYCLD</sequence>
<feature type="transmembrane region" description="Helical" evidence="1">
    <location>
        <begin position="12"/>
        <end position="32"/>
    </location>
</feature>
<keyword evidence="1" id="KW-0812">Transmembrane</keyword>
<gene>
    <name evidence="2" type="ORF">B5766_04530</name>
</gene>
<dbReference type="Proteomes" id="UP000219994">
    <property type="component" value="Unassembled WGS sequence"/>
</dbReference>
<evidence type="ECO:0000313" key="2">
    <source>
        <dbReference type="EMBL" id="PDQ35727.1"/>
    </source>
</evidence>
<dbReference type="EMBL" id="NAEP01000028">
    <property type="protein sequence ID" value="PDQ35727.1"/>
    <property type="molecule type" value="Genomic_DNA"/>
</dbReference>
<accession>A0A2A6FSS3</accession>
<evidence type="ECO:0000256" key="1">
    <source>
        <dbReference type="SAM" id="Phobius"/>
    </source>
</evidence>
<keyword evidence="1" id="KW-0472">Membrane</keyword>
<dbReference type="AlphaFoldDB" id="A0A2A6FSS3"/>